<organism evidence="2 3">
    <name type="scientific">Ramlibacter terrae</name>
    <dbReference type="NCBI Taxonomy" id="2732511"/>
    <lineage>
        <taxon>Bacteria</taxon>
        <taxon>Pseudomonadati</taxon>
        <taxon>Pseudomonadota</taxon>
        <taxon>Betaproteobacteria</taxon>
        <taxon>Burkholderiales</taxon>
        <taxon>Comamonadaceae</taxon>
        <taxon>Ramlibacter</taxon>
    </lineage>
</organism>
<keyword evidence="3" id="KW-1185">Reference proteome</keyword>
<keyword evidence="1" id="KW-0472">Membrane</keyword>
<proteinExistence type="predicted"/>
<keyword evidence="1" id="KW-1133">Transmembrane helix</keyword>
<feature type="transmembrane region" description="Helical" evidence="1">
    <location>
        <begin position="21"/>
        <end position="43"/>
    </location>
</feature>
<evidence type="ECO:0000313" key="3">
    <source>
        <dbReference type="Proteomes" id="UP000500826"/>
    </source>
</evidence>
<protein>
    <submittedName>
        <fullName evidence="2">Uncharacterized protein</fullName>
    </submittedName>
</protein>
<gene>
    <name evidence="2" type="ORF">HK414_22970</name>
</gene>
<dbReference type="Proteomes" id="UP000500826">
    <property type="component" value="Chromosome"/>
</dbReference>
<evidence type="ECO:0000256" key="1">
    <source>
        <dbReference type="SAM" id="Phobius"/>
    </source>
</evidence>
<reference evidence="2 3" key="1">
    <citation type="submission" date="2020-05" db="EMBL/GenBank/DDBJ databases">
        <title>Ramlibacter rhizophilus sp. nov., isolated from rhizosphere soil of national flower Mugunghwa from South Korea.</title>
        <authorList>
            <person name="Zheng-Fei Y."/>
            <person name="Huan T."/>
        </authorList>
    </citation>
    <scope>NUCLEOTIDE SEQUENCE [LARGE SCALE GENOMIC DNA]</scope>
    <source>
        <strain evidence="2 3">H242</strain>
    </source>
</reference>
<sequence length="109" mass="11880">MQWLRSFVAQSPRRALLAGKTIFLAGAILVLGAVFARASLMGINADRLEAKQPALATLAEAYPQYPTGWCPKARSAFRSRRCWSRAGMGLIVVAEEAAGRERARSAARF</sequence>
<evidence type="ECO:0000313" key="2">
    <source>
        <dbReference type="EMBL" id="QJW85235.1"/>
    </source>
</evidence>
<keyword evidence="1" id="KW-0812">Transmembrane</keyword>
<reference evidence="2 3" key="2">
    <citation type="submission" date="2020-05" db="EMBL/GenBank/DDBJ databases">
        <authorList>
            <person name="Khan S.A."/>
            <person name="Jeon C.O."/>
            <person name="Chun B.H."/>
        </authorList>
    </citation>
    <scope>NUCLEOTIDE SEQUENCE [LARGE SCALE GENOMIC DNA]</scope>
    <source>
        <strain evidence="2 3">H242</strain>
    </source>
</reference>
<dbReference type="EMBL" id="CP053418">
    <property type="protein sequence ID" value="QJW85235.1"/>
    <property type="molecule type" value="Genomic_DNA"/>
</dbReference>
<accession>A0ABX6P790</accession>
<name>A0ABX6P790_9BURK</name>